<dbReference type="InterPro" id="IPR036962">
    <property type="entry name" value="Glyco_hydro_3_N_sf"/>
</dbReference>
<evidence type="ECO:0000313" key="7">
    <source>
        <dbReference type="Proteomes" id="UP000825483"/>
    </source>
</evidence>
<proteinExistence type="inferred from homology"/>
<feature type="signal peptide" evidence="4">
    <location>
        <begin position="1"/>
        <end position="21"/>
    </location>
</feature>
<dbReference type="InterPro" id="IPR050226">
    <property type="entry name" value="NagZ_Beta-hexosaminidase"/>
</dbReference>
<comment type="caution">
    <text evidence="6">The sequence shown here is derived from an EMBL/GenBank/DDBJ whole genome shotgun (WGS) entry which is preliminary data.</text>
</comment>
<sequence>MKQIRLWMLAAILITSGSTILTSCSSEDDPVTPPTDEVEAQLQRMTLREKVGQLFYVRPECLDTTIHFNQPSSVDGSTDDIRAIKLQAVNETMRGVNEKYPVGGVILYAHNIEDEAQLKAFIAQIRTLGGSPLLCIDEEGGRVARIANNGNFAVEKFESMAAIGATGDAQNAYHCGNTIGTYLRRYGFDIDFAPVADVNTNPENIVIGARAFSDNPEVAAPMVVSYLQGLKDAGVTGCIKHFPGHGDTKADTHFGYAQSLKTWDEMLSCEMTTFKASISWGAQLIMTAHIATPNVTGSDIPATMSSIILQDKLRGELGYRNIIITDAMEMGAITQQYTNAEAAVGTLLAGADIVLGPQNFVDAFDAVIKAVEDGTLTEERINQSVRRILRLKKQIGHQTLL</sequence>
<evidence type="ECO:0000259" key="5">
    <source>
        <dbReference type="Pfam" id="PF00933"/>
    </source>
</evidence>
<dbReference type="AlphaFoldDB" id="A0A9R1CW91"/>
<feature type="chain" id="PRO_5040146416" description="Glycoside hydrolase family 3 N-terminal domain-containing protein" evidence="4">
    <location>
        <begin position="22"/>
        <end position="401"/>
    </location>
</feature>
<dbReference type="PROSITE" id="PS51257">
    <property type="entry name" value="PROKAR_LIPOPROTEIN"/>
    <property type="match status" value="1"/>
</dbReference>
<dbReference type="PANTHER" id="PTHR30480:SF16">
    <property type="entry name" value="GLYCOSIDE HYDROLASE FAMILY 3 DOMAIN PROTEIN"/>
    <property type="match status" value="1"/>
</dbReference>
<keyword evidence="4" id="KW-0732">Signal</keyword>
<keyword evidence="2" id="KW-0378">Hydrolase</keyword>
<name>A0A9R1CW91_9BACT</name>
<evidence type="ECO:0000256" key="1">
    <source>
        <dbReference type="ARBA" id="ARBA00005336"/>
    </source>
</evidence>
<dbReference type="InterPro" id="IPR001764">
    <property type="entry name" value="Glyco_hydro_3_N"/>
</dbReference>
<dbReference type="Proteomes" id="UP000825483">
    <property type="component" value="Unassembled WGS sequence"/>
</dbReference>
<gene>
    <name evidence="6" type="ORF">PRLR5076_03200</name>
</gene>
<evidence type="ECO:0000256" key="3">
    <source>
        <dbReference type="ARBA" id="ARBA00023295"/>
    </source>
</evidence>
<dbReference type="PANTHER" id="PTHR30480">
    <property type="entry name" value="BETA-HEXOSAMINIDASE-RELATED"/>
    <property type="match status" value="1"/>
</dbReference>
<accession>A0A9R1CW91</accession>
<dbReference type="InterPro" id="IPR017853">
    <property type="entry name" value="GH"/>
</dbReference>
<dbReference type="GO" id="GO:0009254">
    <property type="term" value="P:peptidoglycan turnover"/>
    <property type="evidence" value="ECO:0007669"/>
    <property type="project" value="TreeGrafter"/>
</dbReference>
<protein>
    <recommendedName>
        <fullName evidence="5">Glycoside hydrolase family 3 N-terminal domain-containing protein</fullName>
    </recommendedName>
</protein>
<dbReference type="GO" id="GO:0005975">
    <property type="term" value="P:carbohydrate metabolic process"/>
    <property type="evidence" value="ECO:0007669"/>
    <property type="project" value="InterPro"/>
</dbReference>
<dbReference type="RefSeq" id="WP_223927805.1">
    <property type="nucleotide sequence ID" value="NZ_BPTU01000003.1"/>
</dbReference>
<dbReference type="GO" id="GO:0004553">
    <property type="term" value="F:hydrolase activity, hydrolyzing O-glycosyl compounds"/>
    <property type="evidence" value="ECO:0007669"/>
    <property type="project" value="InterPro"/>
</dbReference>
<dbReference type="Pfam" id="PF00933">
    <property type="entry name" value="Glyco_hydro_3"/>
    <property type="match status" value="1"/>
</dbReference>
<reference evidence="6" key="1">
    <citation type="journal article" date="2022" name="Int. J. Syst. Evol. Microbiol.">
        <title>Prevotella lacticifex sp. nov., isolated from the rumen of cows.</title>
        <authorList>
            <person name="Shinkai T."/>
            <person name="Ikeyama N."/>
            <person name="Kumagai M."/>
            <person name="Ohmori H."/>
            <person name="Sakamoto M."/>
            <person name="Ohkuma M."/>
            <person name="Mitsumori M."/>
        </authorList>
    </citation>
    <scope>NUCLEOTIDE SEQUENCE</scope>
    <source>
        <strain evidence="6">R5076</strain>
    </source>
</reference>
<organism evidence="6 7">
    <name type="scientific">Prevotella lacticifex</name>
    <dbReference type="NCBI Taxonomy" id="2854755"/>
    <lineage>
        <taxon>Bacteria</taxon>
        <taxon>Pseudomonadati</taxon>
        <taxon>Bacteroidota</taxon>
        <taxon>Bacteroidia</taxon>
        <taxon>Bacteroidales</taxon>
        <taxon>Prevotellaceae</taxon>
        <taxon>Prevotella</taxon>
    </lineage>
</organism>
<dbReference type="SUPFAM" id="SSF51445">
    <property type="entry name" value="(Trans)glycosidases"/>
    <property type="match status" value="1"/>
</dbReference>
<feature type="domain" description="Glycoside hydrolase family 3 N-terminal" evidence="5">
    <location>
        <begin position="46"/>
        <end position="391"/>
    </location>
</feature>
<evidence type="ECO:0000313" key="6">
    <source>
        <dbReference type="EMBL" id="GJG57469.1"/>
    </source>
</evidence>
<keyword evidence="3" id="KW-0326">Glycosidase</keyword>
<dbReference type="GeneID" id="72468373"/>
<dbReference type="Gene3D" id="3.20.20.300">
    <property type="entry name" value="Glycoside hydrolase, family 3, N-terminal domain"/>
    <property type="match status" value="1"/>
</dbReference>
<keyword evidence="7" id="KW-1185">Reference proteome</keyword>
<evidence type="ECO:0000256" key="2">
    <source>
        <dbReference type="ARBA" id="ARBA00022801"/>
    </source>
</evidence>
<evidence type="ECO:0000256" key="4">
    <source>
        <dbReference type="SAM" id="SignalP"/>
    </source>
</evidence>
<comment type="similarity">
    <text evidence="1">Belongs to the glycosyl hydrolase 3 family.</text>
</comment>
<dbReference type="EMBL" id="BPUB01000001">
    <property type="protein sequence ID" value="GJG57469.1"/>
    <property type="molecule type" value="Genomic_DNA"/>
</dbReference>